<evidence type="ECO:0000256" key="5">
    <source>
        <dbReference type="ARBA" id="ARBA00022857"/>
    </source>
</evidence>
<comment type="subcellular location">
    <subcellularLocation>
        <location evidence="8">Mitochondrion</location>
    </subcellularLocation>
</comment>
<evidence type="ECO:0000256" key="1">
    <source>
        <dbReference type="ARBA" id="ARBA00001974"/>
    </source>
</evidence>
<dbReference type="PANTHER" id="PTHR48467:SF1">
    <property type="entry name" value="GLUTAMATE SYNTHASE 1 [NADH], CHLOROPLASTIC-LIKE"/>
    <property type="match status" value="1"/>
</dbReference>
<keyword evidence="8" id="KW-0496">Mitochondrion</keyword>
<comment type="catalytic activity">
    <reaction evidence="7 8">
        <text>2 reduced [adrenodoxin] + NADP(+) + H(+) = 2 oxidized [adrenodoxin] + NADPH</text>
        <dbReference type="Rhea" id="RHEA:42312"/>
        <dbReference type="Rhea" id="RHEA-COMP:9998"/>
        <dbReference type="Rhea" id="RHEA-COMP:9999"/>
        <dbReference type="ChEBI" id="CHEBI:15378"/>
        <dbReference type="ChEBI" id="CHEBI:33737"/>
        <dbReference type="ChEBI" id="CHEBI:33738"/>
        <dbReference type="ChEBI" id="CHEBI:57783"/>
        <dbReference type="ChEBI" id="CHEBI:58349"/>
        <dbReference type="EC" id="1.18.1.6"/>
    </reaction>
</comment>
<feature type="binding site" evidence="9">
    <location>
        <position position="459"/>
    </location>
    <ligand>
        <name>FAD</name>
        <dbReference type="ChEBI" id="CHEBI:57692"/>
    </ligand>
</feature>
<feature type="binding site" evidence="10">
    <location>
        <begin position="252"/>
        <end position="253"/>
    </location>
    <ligand>
        <name>NADP(+)</name>
        <dbReference type="ChEBI" id="CHEBI:58349"/>
    </ligand>
</feature>
<dbReference type="EC" id="1.18.1.6" evidence="8"/>
<sequence length="555" mass="60877">MATTSSTLRPIKVAIIGSGPSAFYSAARLLANATKDGGADVHVHMYERLPTPNGLVRYGVAPDHPEVKNVEHKFAQVAEDKRFRFFGNVNITGENSSSSSLTYPYPLATQLPITSLIPHYTHLLLSYGCSLAQTLDIPGSKPGELKNVHSALDFVNWYNGHPAAHDPAFLQQEPWRAVDFSQNLHQATVIGAGNVALDVARILLRSRSTLTSLFTADTAIKARAALRETDIPEPVLEQLSKSQIDHVEIVARRGPAQVAFTNKELREMMELQDVTFIKPKDEYMHLAHEQVKALEAKAKGTIDSGGENTQAAASEARVRKRLLSIIEKGSATKESKTSWSMDFFKGPNSLLPSSSKPTSVGGIRWDEMAFEPTPSTHDRDKPWSGGATTGQHHVRATGNQSERATDMVIASVGYKAAPLDSESNSLISWDVKKGIVPNRGGQVIDANGNARKGMYVSGWLARGPVGVIASTRIDANSVVEQMLHDWRTSNGSMRLEGEKEVDLESVPEELRQSTKRVVTWQDWLRIDAYELTKGQELGKLREKVLSVAQMLSIIE</sequence>
<accession>A0A316V5Q8</accession>
<reference evidence="12 13" key="1">
    <citation type="journal article" date="2018" name="Mol. Biol. Evol.">
        <title>Broad Genomic Sampling Reveals a Smut Pathogenic Ancestry of the Fungal Clade Ustilaginomycotina.</title>
        <authorList>
            <person name="Kijpornyongpan T."/>
            <person name="Mondo S.J."/>
            <person name="Barry K."/>
            <person name="Sandor L."/>
            <person name="Lee J."/>
            <person name="Lipzen A."/>
            <person name="Pangilinan J."/>
            <person name="LaButti K."/>
            <person name="Hainaut M."/>
            <person name="Henrissat B."/>
            <person name="Grigoriev I.V."/>
            <person name="Spatafora J.W."/>
            <person name="Aime M.C."/>
        </authorList>
    </citation>
    <scope>NUCLEOTIDE SEQUENCE [LARGE SCALE GENOMIC DNA]</scope>
    <source>
        <strain evidence="12 13">MCA 3882</strain>
    </source>
</reference>
<feature type="region of interest" description="Disordered" evidence="11">
    <location>
        <begin position="372"/>
        <end position="399"/>
    </location>
</feature>
<comment type="cofactor">
    <cofactor evidence="1 8 9">
        <name>FAD</name>
        <dbReference type="ChEBI" id="CHEBI:57692"/>
    </cofactor>
</comment>
<feature type="binding site" evidence="9">
    <location>
        <position position="47"/>
    </location>
    <ligand>
        <name>FAD</name>
        <dbReference type="ChEBI" id="CHEBI:57692"/>
    </ligand>
</feature>
<evidence type="ECO:0000256" key="4">
    <source>
        <dbReference type="ARBA" id="ARBA00022827"/>
    </source>
</evidence>
<evidence type="ECO:0000256" key="3">
    <source>
        <dbReference type="ARBA" id="ARBA00022630"/>
    </source>
</evidence>
<evidence type="ECO:0000256" key="11">
    <source>
        <dbReference type="SAM" id="MobiDB-lite"/>
    </source>
</evidence>
<evidence type="ECO:0000256" key="9">
    <source>
        <dbReference type="PIRSR" id="PIRSR000362-1"/>
    </source>
</evidence>
<evidence type="ECO:0000256" key="6">
    <source>
        <dbReference type="ARBA" id="ARBA00023002"/>
    </source>
</evidence>
<evidence type="ECO:0000256" key="7">
    <source>
        <dbReference type="ARBA" id="ARBA00048933"/>
    </source>
</evidence>
<feature type="binding site" evidence="10">
    <location>
        <position position="466"/>
    </location>
    <ligand>
        <name>NADP(+)</name>
        <dbReference type="ChEBI" id="CHEBI:58349"/>
    </ligand>
</feature>
<dbReference type="PIRSF" id="PIRSF000362">
    <property type="entry name" value="FNR"/>
    <property type="match status" value="1"/>
</dbReference>
<evidence type="ECO:0000313" key="13">
    <source>
        <dbReference type="Proteomes" id="UP000245771"/>
    </source>
</evidence>
<organism evidence="12 13">
    <name type="scientific">Meira miltonrushii</name>
    <dbReference type="NCBI Taxonomy" id="1280837"/>
    <lineage>
        <taxon>Eukaryota</taxon>
        <taxon>Fungi</taxon>
        <taxon>Dikarya</taxon>
        <taxon>Basidiomycota</taxon>
        <taxon>Ustilaginomycotina</taxon>
        <taxon>Exobasidiomycetes</taxon>
        <taxon>Exobasidiales</taxon>
        <taxon>Brachybasidiaceae</taxon>
        <taxon>Meira</taxon>
    </lineage>
</organism>
<feature type="binding site" evidence="10">
    <location>
        <position position="264"/>
    </location>
    <ligand>
        <name>NADP(+)</name>
        <dbReference type="ChEBI" id="CHEBI:58349"/>
    </ligand>
</feature>
<dbReference type="PRINTS" id="PR00411">
    <property type="entry name" value="PNDRDTASEI"/>
</dbReference>
<dbReference type="InterPro" id="IPR055275">
    <property type="entry name" value="Ferredox_Rdtase"/>
</dbReference>
<feature type="binding site" evidence="9">
    <location>
        <position position="21"/>
    </location>
    <ligand>
        <name>FAD</name>
        <dbReference type="ChEBI" id="CHEBI:57692"/>
    </ligand>
</feature>
<feature type="binding site" evidence="9">
    <location>
        <position position="55"/>
    </location>
    <ligand>
        <name>FAD</name>
        <dbReference type="ChEBI" id="CHEBI:57692"/>
    </ligand>
</feature>
<gene>
    <name evidence="12" type="ORF">FA14DRAFT_87705</name>
</gene>
<dbReference type="PANTHER" id="PTHR48467">
    <property type="entry name" value="GLUTAMATE SYNTHASE 1 [NADH], CHLOROPLASTIC-LIKE"/>
    <property type="match status" value="1"/>
</dbReference>
<dbReference type="Gene3D" id="3.50.50.60">
    <property type="entry name" value="FAD/NAD(P)-binding domain"/>
    <property type="match status" value="1"/>
</dbReference>
<feature type="binding site" evidence="9">
    <location>
        <position position="91"/>
    </location>
    <ligand>
        <name>FAD</name>
        <dbReference type="ChEBI" id="CHEBI:57692"/>
    </ligand>
</feature>
<dbReference type="Gene3D" id="3.40.50.720">
    <property type="entry name" value="NAD(P)-binding Rossmann-like Domain"/>
    <property type="match status" value="1"/>
</dbReference>
<dbReference type="SUPFAM" id="SSF51971">
    <property type="entry name" value="Nucleotide-binding domain"/>
    <property type="match status" value="1"/>
</dbReference>
<dbReference type="AlphaFoldDB" id="A0A316V5Q8"/>
<keyword evidence="6 8" id="KW-0560">Oxidoreductase</keyword>
<keyword evidence="4 8" id="KW-0274">FAD</keyword>
<dbReference type="EMBL" id="KZ819606">
    <property type="protein sequence ID" value="PWN32368.1"/>
    <property type="molecule type" value="Genomic_DNA"/>
</dbReference>
<dbReference type="InterPro" id="IPR036188">
    <property type="entry name" value="FAD/NAD-bd_sf"/>
</dbReference>
<name>A0A316V5Q8_9BASI</name>
<dbReference type="InterPro" id="IPR021163">
    <property type="entry name" value="Ferredox_Rdtase_adrenod"/>
</dbReference>
<dbReference type="Proteomes" id="UP000245771">
    <property type="component" value="Unassembled WGS sequence"/>
</dbReference>
<dbReference type="GO" id="GO:0005739">
    <property type="term" value="C:mitochondrion"/>
    <property type="evidence" value="ECO:0007669"/>
    <property type="project" value="UniProtKB-SubCell"/>
</dbReference>
<protein>
    <recommendedName>
        <fullName evidence="8">NADPH:adrenodoxin oxidoreductase, mitochondrial</fullName>
        <ecNumber evidence="8">1.18.1.6</ecNumber>
    </recommendedName>
</protein>
<evidence type="ECO:0000256" key="8">
    <source>
        <dbReference type="PIRNR" id="PIRNR000362"/>
    </source>
</evidence>
<feature type="binding site" evidence="9">
    <location>
        <begin position="466"/>
        <end position="468"/>
    </location>
    <ligand>
        <name>FAD</name>
        <dbReference type="ChEBI" id="CHEBI:57692"/>
    </ligand>
</feature>
<keyword evidence="5 8" id="KW-0521">NADP</keyword>
<dbReference type="OrthoDB" id="333024at2759"/>
<evidence type="ECO:0000256" key="10">
    <source>
        <dbReference type="PIRSR" id="PIRSR000362-2"/>
    </source>
</evidence>
<keyword evidence="13" id="KW-1185">Reference proteome</keyword>
<dbReference type="InParanoid" id="A0A316V5Q8"/>
<dbReference type="RefSeq" id="XP_025352670.1">
    <property type="nucleotide sequence ID" value="XM_025503024.1"/>
</dbReference>
<keyword evidence="3 8" id="KW-0285">Flavoprotein</keyword>
<dbReference type="GO" id="GO:0016491">
    <property type="term" value="F:oxidoreductase activity"/>
    <property type="evidence" value="ECO:0007669"/>
    <property type="project" value="UniProtKB-KW"/>
</dbReference>
<evidence type="ECO:0000256" key="2">
    <source>
        <dbReference type="ARBA" id="ARBA00008312"/>
    </source>
</evidence>
<comment type="similarity">
    <text evidence="2 8">Belongs to the ferredoxin--NADP reductase type 1 family.</text>
</comment>
<dbReference type="GeneID" id="37024805"/>
<evidence type="ECO:0000313" key="12">
    <source>
        <dbReference type="EMBL" id="PWN32368.1"/>
    </source>
</evidence>
<proteinExistence type="inferred from homology"/>
<dbReference type="STRING" id="1280837.A0A316V5Q8"/>
<dbReference type="FunCoup" id="A0A316V5Q8">
    <property type="interactions" value="394"/>
</dbReference>